<accession>A0A2D4IQA6</accession>
<proteinExistence type="predicted"/>
<evidence type="ECO:0000313" key="1">
    <source>
        <dbReference type="EMBL" id="LAA86390.1"/>
    </source>
</evidence>
<reference evidence="1" key="2">
    <citation type="submission" date="2017-11" db="EMBL/GenBank/DDBJ databases">
        <title>Coralsnake Venomics: Analyses of Venom Gland Transcriptomes and Proteomes of Six Brazilian Taxa.</title>
        <authorList>
            <person name="Aird S.D."/>
            <person name="Jorge da Silva N."/>
            <person name="Qiu L."/>
            <person name="Villar-Briones A."/>
            <person name="Aparecida-Saddi V."/>
            <person name="Campos-Telles M.P."/>
            <person name="Grau M."/>
            <person name="Mikheyev A.S."/>
        </authorList>
    </citation>
    <scope>NUCLEOTIDE SEQUENCE</scope>
    <source>
        <tissue evidence="1">Venom_gland</tissue>
    </source>
</reference>
<dbReference type="EMBL" id="IACK01114887">
    <property type="protein sequence ID" value="LAA86390.1"/>
    <property type="molecule type" value="Transcribed_RNA"/>
</dbReference>
<name>A0A2D4IQA6_MICLE</name>
<reference evidence="1" key="1">
    <citation type="submission" date="2017-07" db="EMBL/GenBank/DDBJ databases">
        <authorList>
            <person name="Mikheyev A."/>
            <person name="Grau M."/>
        </authorList>
    </citation>
    <scope>NUCLEOTIDE SEQUENCE</scope>
    <source>
        <tissue evidence="1">Venom_gland</tissue>
    </source>
</reference>
<protein>
    <submittedName>
        <fullName evidence="1">Uncharacterized protein</fullName>
    </submittedName>
</protein>
<sequence length="117" mass="13758">MFFYGFLDLCDSHISFPRCLQTKLYLEDEREWQAPSYSPVFGMMDTIEEELQPQNSVGMNLSSSWRNVVKWSFQFLYAKKETEKNNWIISNLRRSVLQLNPSGIRMIVPPCSCTFSK</sequence>
<dbReference type="AlphaFoldDB" id="A0A2D4IQA6"/>
<organism evidence="1">
    <name type="scientific">Micrurus lemniscatus lemniscatus</name>
    <dbReference type="NCBI Taxonomy" id="129467"/>
    <lineage>
        <taxon>Eukaryota</taxon>
        <taxon>Metazoa</taxon>
        <taxon>Chordata</taxon>
        <taxon>Craniata</taxon>
        <taxon>Vertebrata</taxon>
        <taxon>Euteleostomi</taxon>
        <taxon>Lepidosauria</taxon>
        <taxon>Squamata</taxon>
        <taxon>Bifurcata</taxon>
        <taxon>Unidentata</taxon>
        <taxon>Episquamata</taxon>
        <taxon>Toxicofera</taxon>
        <taxon>Serpentes</taxon>
        <taxon>Colubroidea</taxon>
        <taxon>Elapidae</taxon>
        <taxon>Elapinae</taxon>
        <taxon>Micrurus</taxon>
    </lineage>
</organism>